<proteinExistence type="predicted"/>
<accession>A0A0C3BEN5</accession>
<dbReference type="SUPFAM" id="SSF56112">
    <property type="entry name" value="Protein kinase-like (PK-like)"/>
    <property type="match status" value="1"/>
</dbReference>
<dbReference type="STRING" id="765440.A0A0C3BEN5"/>
<keyword evidence="3" id="KW-1185">Reference proteome</keyword>
<dbReference type="AlphaFoldDB" id="A0A0C3BEN5"/>
<feature type="domain" description="Protein kinase" evidence="1">
    <location>
        <begin position="35"/>
        <end position="361"/>
    </location>
</feature>
<dbReference type="InParanoid" id="A0A0C3BEN5"/>
<evidence type="ECO:0000313" key="2">
    <source>
        <dbReference type="EMBL" id="KIM75782.1"/>
    </source>
</evidence>
<dbReference type="SMART" id="SM00220">
    <property type="entry name" value="S_TKc"/>
    <property type="match status" value="1"/>
</dbReference>
<dbReference type="HOGENOM" id="CLU_042818_0_0_1"/>
<dbReference type="InterPro" id="IPR000719">
    <property type="entry name" value="Prot_kinase_dom"/>
</dbReference>
<name>A0A0C3BEN5_PILCF</name>
<dbReference type="EMBL" id="KN833042">
    <property type="protein sequence ID" value="KIM75782.1"/>
    <property type="molecule type" value="Genomic_DNA"/>
</dbReference>
<evidence type="ECO:0000313" key="3">
    <source>
        <dbReference type="Proteomes" id="UP000054166"/>
    </source>
</evidence>
<dbReference type="Proteomes" id="UP000054166">
    <property type="component" value="Unassembled WGS sequence"/>
</dbReference>
<sequence length="391" mass="44498">MVTERRSLTTELPPTLAKWRAYGTLPLIAVWDPLRDWFSSKGLQIFHEVKGIEKVKPPLNELRAHDGTYSTHYGPPNLAYTHRRAIHCIARTSDGRDVLIRLITKGGKGLEELDVLQHVATGHRAFLGDNHCLPMLRTLVLEDMTFGVFPFMNPGFSYPWYYDVEEVFNAVLQVLQGFEFLHRNLVAHRDVGSDNILVNFAEGNTGPLTNPGERPLPLRGLYPVHYYIIDFEFSIRFPEDSNPDQRLVTGLPILRNGYDHPDDYGRDIAPEMLLDKPHCPFKSDVFQLGKMFLLHFHLLETDYPDLVNVFRSMTAGDPSCRPTAAAAFKSVQAYHESFTRTQLKDPVPKPNLETMSMSEIFRRMREANARQAAREKMKMEAEAAQASAISS</sequence>
<reference evidence="2 3" key="1">
    <citation type="submission" date="2014-04" db="EMBL/GenBank/DDBJ databases">
        <authorList>
            <consortium name="DOE Joint Genome Institute"/>
            <person name="Kuo A."/>
            <person name="Tarkka M."/>
            <person name="Buscot F."/>
            <person name="Kohler A."/>
            <person name="Nagy L.G."/>
            <person name="Floudas D."/>
            <person name="Copeland A."/>
            <person name="Barry K.W."/>
            <person name="Cichocki N."/>
            <person name="Veneault-Fourrey C."/>
            <person name="LaButti K."/>
            <person name="Lindquist E.A."/>
            <person name="Lipzen A."/>
            <person name="Lundell T."/>
            <person name="Morin E."/>
            <person name="Murat C."/>
            <person name="Sun H."/>
            <person name="Tunlid A."/>
            <person name="Henrissat B."/>
            <person name="Grigoriev I.V."/>
            <person name="Hibbett D.S."/>
            <person name="Martin F."/>
            <person name="Nordberg H.P."/>
            <person name="Cantor M.N."/>
            <person name="Hua S.X."/>
        </authorList>
    </citation>
    <scope>NUCLEOTIDE SEQUENCE [LARGE SCALE GENOMIC DNA]</scope>
    <source>
        <strain evidence="2 3">F 1598</strain>
    </source>
</reference>
<dbReference type="Gene3D" id="1.10.510.10">
    <property type="entry name" value="Transferase(Phosphotransferase) domain 1"/>
    <property type="match status" value="1"/>
</dbReference>
<dbReference type="GO" id="GO:0005524">
    <property type="term" value="F:ATP binding"/>
    <property type="evidence" value="ECO:0007669"/>
    <property type="project" value="InterPro"/>
</dbReference>
<evidence type="ECO:0000259" key="1">
    <source>
        <dbReference type="PROSITE" id="PS50011"/>
    </source>
</evidence>
<gene>
    <name evidence="2" type="ORF">PILCRDRAFT_826939</name>
</gene>
<reference evidence="3" key="2">
    <citation type="submission" date="2015-01" db="EMBL/GenBank/DDBJ databases">
        <title>Evolutionary Origins and Diversification of the Mycorrhizal Mutualists.</title>
        <authorList>
            <consortium name="DOE Joint Genome Institute"/>
            <consortium name="Mycorrhizal Genomics Consortium"/>
            <person name="Kohler A."/>
            <person name="Kuo A."/>
            <person name="Nagy L.G."/>
            <person name="Floudas D."/>
            <person name="Copeland A."/>
            <person name="Barry K.W."/>
            <person name="Cichocki N."/>
            <person name="Veneault-Fourrey C."/>
            <person name="LaButti K."/>
            <person name="Lindquist E.A."/>
            <person name="Lipzen A."/>
            <person name="Lundell T."/>
            <person name="Morin E."/>
            <person name="Murat C."/>
            <person name="Riley R."/>
            <person name="Ohm R."/>
            <person name="Sun H."/>
            <person name="Tunlid A."/>
            <person name="Henrissat B."/>
            <person name="Grigoriev I.V."/>
            <person name="Hibbett D.S."/>
            <person name="Martin F."/>
        </authorList>
    </citation>
    <scope>NUCLEOTIDE SEQUENCE [LARGE SCALE GENOMIC DNA]</scope>
    <source>
        <strain evidence="3">F 1598</strain>
    </source>
</reference>
<dbReference type="InterPro" id="IPR011009">
    <property type="entry name" value="Kinase-like_dom_sf"/>
</dbReference>
<dbReference type="PROSITE" id="PS50011">
    <property type="entry name" value="PROTEIN_KINASE_DOM"/>
    <property type="match status" value="1"/>
</dbReference>
<protein>
    <recommendedName>
        <fullName evidence="1">Protein kinase domain-containing protein</fullName>
    </recommendedName>
</protein>
<dbReference type="GO" id="GO:0004672">
    <property type="term" value="F:protein kinase activity"/>
    <property type="evidence" value="ECO:0007669"/>
    <property type="project" value="InterPro"/>
</dbReference>
<dbReference type="OrthoDB" id="2985259at2759"/>
<organism evidence="2 3">
    <name type="scientific">Piloderma croceum (strain F 1598)</name>
    <dbReference type="NCBI Taxonomy" id="765440"/>
    <lineage>
        <taxon>Eukaryota</taxon>
        <taxon>Fungi</taxon>
        <taxon>Dikarya</taxon>
        <taxon>Basidiomycota</taxon>
        <taxon>Agaricomycotina</taxon>
        <taxon>Agaricomycetes</taxon>
        <taxon>Agaricomycetidae</taxon>
        <taxon>Atheliales</taxon>
        <taxon>Atheliaceae</taxon>
        <taxon>Piloderma</taxon>
    </lineage>
</organism>